<name>A0AAN5R6L1_LEGPN</name>
<comment type="similarity">
    <text evidence="1">Belongs to the IS21/IS1162 putative ATP-binding protein family.</text>
</comment>
<evidence type="ECO:0000259" key="5">
    <source>
        <dbReference type="SMART" id="SM00382"/>
    </source>
</evidence>
<evidence type="ECO:0000256" key="3">
    <source>
        <dbReference type="ARBA" id="ARBA00022840"/>
    </source>
</evidence>
<dbReference type="NCBIfam" id="NF038214">
    <property type="entry name" value="IS21_help_AAA"/>
    <property type="match status" value="1"/>
</dbReference>
<comment type="caution">
    <text evidence="6">The sequence shown here is derived from an EMBL/GenBank/DDBJ whole genome shotgun (WGS) entry which is preliminary data.</text>
</comment>
<organism evidence="6 7">
    <name type="scientific">Legionella pneumophila</name>
    <dbReference type="NCBI Taxonomy" id="446"/>
    <lineage>
        <taxon>Bacteria</taxon>
        <taxon>Pseudomonadati</taxon>
        <taxon>Pseudomonadota</taxon>
        <taxon>Gammaproteobacteria</taxon>
        <taxon>Legionellales</taxon>
        <taxon>Legionellaceae</taxon>
        <taxon>Legionella</taxon>
    </lineage>
</organism>
<dbReference type="RefSeq" id="WP_041931960.1">
    <property type="nucleotide sequence ID" value="NZ_FJIJ01000021.1"/>
</dbReference>
<evidence type="ECO:0000313" key="7">
    <source>
        <dbReference type="Proteomes" id="UP000861567"/>
    </source>
</evidence>
<dbReference type="InterPro" id="IPR028350">
    <property type="entry name" value="DNAC/IstB-like"/>
</dbReference>
<reference evidence="6" key="2">
    <citation type="submission" date="2020-11" db="EMBL/GenBank/DDBJ databases">
        <authorList>
            <consortium name="NCBI Pathogen Detection Project"/>
        </authorList>
    </citation>
    <scope>NUCLEOTIDE SEQUENCE</scope>
    <source>
        <strain evidence="6">D3612</strain>
    </source>
</reference>
<dbReference type="Pfam" id="PF01695">
    <property type="entry name" value="IstB_IS21"/>
    <property type="match status" value="1"/>
</dbReference>
<gene>
    <name evidence="6" type="ORF">I8Y58_003082</name>
</gene>
<dbReference type="InterPro" id="IPR047661">
    <property type="entry name" value="IstB"/>
</dbReference>
<keyword evidence="3 6" id="KW-0067">ATP-binding</keyword>
<reference evidence="6" key="1">
    <citation type="journal article" date="2018" name="Genome Biol.">
        <title>SKESA: strategic k-mer extension for scrupulous assemblies.</title>
        <authorList>
            <person name="Souvorov A."/>
            <person name="Agarwala R."/>
            <person name="Lipman D.J."/>
        </authorList>
    </citation>
    <scope>NUCLEOTIDE SEQUENCE</scope>
    <source>
        <strain evidence="6">D3612</strain>
    </source>
</reference>
<protein>
    <submittedName>
        <fullName evidence="6">ATP-binding protein</fullName>
    </submittedName>
</protein>
<evidence type="ECO:0000256" key="4">
    <source>
        <dbReference type="SAM" id="Coils"/>
    </source>
</evidence>
<evidence type="ECO:0000256" key="2">
    <source>
        <dbReference type="ARBA" id="ARBA00022741"/>
    </source>
</evidence>
<evidence type="ECO:0000256" key="1">
    <source>
        <dbReference type="ARBA" id="ARBA00008059"/>
    </source>
</evidence>
<dbReference type="InterPro" id="IPR027417">
    <property type="entry name" value="P-loop_NTPase"/>
</dbReference>
<dbReference type="GO" id="GO:0005524">
    <property type="term" value="F:ATP binding"/>
    <property type="evidence" value="ECO:0007669"/>
    <property type="project" value="UniProtKB-KW"/>
</dbReference>
<feature type="coiled-coil region" evidence="4">
    <location>
        <begin position="45"/>
        <end position="72"/>
    </location>
</feature>
<dbReference type="SMART" id="SM00382">
    <property type="entry name" value="AAA"/>
    <property type="match status" value="1"/>
</dbReference>
<dbReference type="CDD" id="cd00009">
    <property type="entry name" value="AAA"/>
    <property type="match status" value="1"/>
</dbReference>
<dbReference type="Proteomes" id="UP000861567">
    <property type="component" value="Unassembled WGS sequence"/>
</dbReference>
<dbReference type="GO" id="GO:0006260">
    <property type="term" value="P:DNA replication"/>
    <property type="evidence" value="ECO:0007669"/>
    <property type="project" value="TreeGrafter"/>
</dbReference>
<dbReference type="Gene3D" id="3.40.50.300">
    <property type="entry name" value="P-loop containing nucleotide triphosphate hydrolases"/>
    <property type="match status" value="1"/>
</dbReference>
<keyword evidence="4" id="KW-0175">Coiled coil</keyword>
<dbReference type="InterPro" id="IPR002611">
    <property type="entry name" value="IstB_ATP-bd"/>
</dbReference>
<dbReference type="EMBL" id="DACSEI010000077">
    <property type="protein sequence ID" value="HAT1597804.1"/>
    <property type="molecule type" value="Genomic_DNA"/>
</dbReference>
<dbReference type="InterPro" id="IPR003593">
    <property type="entry name" value="AAA+_ATPase"/>
</dbReference>
<dbReference type="SUPFAM" id="SSF52540">
    <property type="entry name" value="P-loop containing nucleoside triphosphate hydrolases"/>
    <property type="match status" value="1"/>
</dbReference>
<feature type="domain" description="AAA+ ATPase" evidence="5">
    <location>
        <begin position="97"/>
        <end position="230"/>
    </location>
</feature>
<keyword evidence="2" id="KW-0547">Nucleotide-binding</keyword>
<sequence length="248" mass="28422">MLNNPTLDKLRSLKLTGMADAFSEQLQRPIADLDFEERLGLLVEREYLLRDNKKMERRLKQAKLQLNACMEDIDYKHPRGLNKSAILELFRCQWLSQHLNLLITGPTGCGKTYIACALAHKACIAGFTSRYYRLPRLWNELKIAKANGSYPNWLASVAKVDVIVLDDWGLVAPDEEQRRDLLEILEDRYQKRSTIITSQLAVSLWHEHLGDATLADAVLDRLIHNSIRIELNGESMRKPKKSLQTNAV</sequence>
<evidence type="ECO:0000313" key="6">
    <source>
        <dbReference type="EMBL" id="HAT1597804.1"/>
    </source>
</evidence>
<proteinExistence type="inferred from homology"/>
<dbReference type="AlphaFoldDB" id="A0AAN5R6L1"/>
<dbReference type="PANTHER" id="PTHR30050:SF4">
    <property type="entry name" value="ATP-BINDING PROTEIN RV3427C IN INSERTION SEQUENCE-RELATED"/>
    <property type="match status" value="1"/>
</dbReference>
<dbReference type="PIRSF" id="PIRSF003073">
    <property type="entry name" value="DNAC_TnpB_IstB"/>
    <property type="match status" value="1"/>
</dbReference>
<dbReference type="PANTHER" id="PTHR30050">
    <property type="entry name" value="CHROMOSOMAL REPLICATION INITIATOR PROTEIN DNAA"/>
    <property type="match status" value="1"/>
</dbReference>
<accession>A0AAN5R6L1</accession>